<organism evidence="1 2">
    <name type="scientific">Propionimicrobium lymphophilum ACS-093-V-SCH5</name>
    <dbReference type="NCBI Taxonomy" id="883161"/>
    <lineage>
        <taxon>Bacteria</taxon>
        <taxon>Bacillati</taxon>
        <taxon>Actinomycetota</taxon>
        <taxon>Actinomycetes</taxon>
        <taxon>Propionibacteriales</taxon>
        <taxon>Propionibacteriaceae</taxon>
        <taxon>Propionimicrobium</taxon>
    </lineage>
</organism>
<evidence type="ECO:0008006" key="3">
    <source>
        <dbReference type="Google" id="ProtNLM"/>
    </source>
</evidence>
<dbReference type="OrthoDB" id="1425703at2"/>
<evidence type="ECO:0000313" key="1">
    <source>
        <dbReference type="EMBL" id="EPD34090.1"/>
    </source>
</evidence>
<accession>S2W7B6</accession>
<dbReference type="STRING" id="883161.HMPREF9306_00125"/>
<keyword evidence="2" id="KW-1185">Reference proteome</keyword>
<reference evidence="1 2" key="1">
    <citation type="submission" date="2013-04" db="EMBL/GenBank/DDBJ databases">
        <title>The Genome Sequence of Propionimicrobium lymphophilum ACS-093-V-SCH5.</title>
        <authorList>
            <consortium name="The Broad Institute Genomics Platform"/>
            <person name="Earl A."/>
            <person name="Ward D."/>
            <person name="Feldgarden M."/>
            <person name="Gevers D."/>
            <person name="Saerens B."/>
            <person name="Vaneechoutte M."/>
            <person name="Walker B."/>
            <person name="Young S."/>
            <person name="Zeng Q."/>
            <person name="Gargeya S."/>
            <person name="Fitzgerald M."/>
            <person name="Haas B."/>
            <person name="Abouelleil A."/>
            <person name="Allen A.W."/>
            <person name="Alvarado L."/>
            <person name="Arachchi H.M."/>
            <person name="Berlin A.M."/>
            <person name="Chapman S.B."/>
            <person name="Gainer-Dewar J."/>
            <person name="Goldberg J."/>
            <person name="Griggs A."/>
            <person name="Gujja S."/>
            <person name="Hansen M."/>
            <person name="Howarth C."/>
            <person name="Imamovic A."/>
            <person name="Ireland A."/>
            <person name="Larimer J."/>
            <person name="McCowan C."/>
            <person name="Murphy C."/>
            <person name="Pearson M."/>
            <person name="Poon T.W."/>
            <person name="Priest M."/>
            <person name="Roberts A."/>
            <person name="Saif S."/>
            <person name="Shea T."/>
            <person name="Sisk P."/>
            <person name="Sykes S."/>
            <person name="Wortman J."/>
            <person name="Nusbaum C."/>
            <person name="Birren B."/>
        </authorList>
    </citation>
    <scope>NUCLEOTIDE SEQUENCE [LARGE SCALE GENOMIC DNA]</scope>
    <source>
        <strain evidence="1 2">ACS-093-V-SCH5</strain>
    </source>
</reference>
<name>S2W7B6_9ACTN</name>
<dbReference type="AlphaFoldDB" id="S2W7B6"/>
<gene>
    <name evidence="1" type="ORF">HMPREF9306_00125</name>
</gene>
<dbReference type="HOGENOM" id="CLU_087895_0_0_11"/>
<comment type="caution">
    <text evidence="1">The sequence shown here is derived from an EMBL/GenBank/DDBJ whole genome shotgun (WGS) entry which is preliminary data.</text>
</comment>
<proteinExistence type="predicted"/>
<dbReference type="RefSeq" id="WP_016454986.1">
    <property type="nucleotide sequence ID" value="NZ_KE150269.1"/>
</dbReference>
<sequence length="230" mass="23960">MSRSASEIGKSIIAVLPSAAPNSVGKMFHWLIDQAINGNKVLPGAKKTAGHHLRKRRGDVEKAIDRLVNLHVSLAGTQGFVTSLGGAVASVVGMPAGMVAISIIQGRMVGAIAHLRGYDIESGQVQQAIMMSLLGEKIVNELVASGDLPGSPLVIATAPVLDDELSESISRRVATSLLSQSGGKQMASMAGKRVPIVGGGIGLVTDSYNTLAISRYARAQFVSRRPALDD</sequence>
<dbReference type="Proteomes" id="UP000014417">
    <property type="component" value="Unassembled WGS sequence"/>
</dbReference>
<evidence type="ECO:0000313" key="2">
    <source>
        <dbReference type="Proteomes" id="UP000014417"/>
    </source>
</evidence>
<dbReference type="EMBL" id="AGZR01000001">
    <property type="protein sequence ID" value="EPD34090.1"/>
    <property type="molecule type" value="Genomic_DNA"/>
</dbReference>
<protein>
    <recommendedName>
        <fullName evidence="3">EcsC family protein</fullName>
    </recommendedName>
</protein>